<dbReference type="GO" id="GO:0004888">
    <property type="term" value="F:transmembrane signaling receptor activity"/>
    <property type="evidence" value="ECO:0007669"/>
    <property type="project" value="InterPro"/>
</dbReference>
<evidence type="ECO:0000313" key="9">
    <source>
        <dbReference type="Proteomes" id="UP000071641"/>
    </source>
</evidence>
<dbReference type="EMBL" id="FIZX01000003">
    <property type="protein sequence ID" value="CZF83575.1"/>
    <property type="molecule type" value="Genomic_DNA"/>
</dbReference>
<name>A0A128FAN9_9GAMM</name>
<protein>
    <submittedName>
        <fullName evidence="8">Methyl-accepting chemotaxis protein PctC</fullName>
    </submittedName>
</protein>
<dbReference type="GO" id="GO:0007165">
    <property type="term" value="P:signal transduction"/>
    <property type="evidence" value="ECO:0007669"/>
    <property type="project" value="UniProtKB-KW"/>
</dbReference>
<dbReference type="PROSITE" id="PS50111">
    <property type="entry name" value="CHEMOTAXIS_TRANSDUC_2"/>
    <property type="match status" value="1"/>
</dbReference>
<dbReference type="GO" id="GO:0016020">
    <property type="term" value="C:membrane"/>
    <property type="evidence" value="ECO:0007669"/>
    <property type="project" value="UniProtKB-SubCell"/>
</dbReference>
<evidence type="ECO:0000256" key="2">
    <source>
        <dbReference type="ARBA" id="ARBA00023224"/>
    </source>
</evidence>
<reference evidence="9" key="1">
    <citation type="submission" date="2016-02" db="EMBL/GenBank/DDBJ databases">
        <authorList>
            <person name="Rodrigo-Torres Lidia"/>
            <person name="Arahal R.David."/>
        </authorList>
    </citation>
    <scope>NUCLEOTIDE SEQUENCE [LARGE SCALE GENOMIC DNA]</scope>
    <source>
        <strain evidence="9">CECT 9029</strain>
    </source>
</reference>
<dbReference type="PROSITE" id="PS50885">
    <property type="entry name" value="HAMP"/>
    <property type="match status" value="1"/>
</dbReference>
<sequence length="547" mass="59681">MFAFSQLSFKTKLFIPLAFVSTIFTGVLVASYQTFERQITLNEELNEQLQPTFTDIEDAYRDLYQSLGSLEGLLARGVSPATIEVQQFEFYDNAPKAVQRMKSFQSLIDTGIVDRSLQADLNRLTQKTDRWLDALEVIINEPSTAKARYAEQHKALSDDFADIRGDIKILEKAIEAATKRVSGEIAESTISAERLIVGGTFAALILALVGGIVLSRMLMKPINEMLEALRNIASGDGDLTQRLSVQSQDEIGQLGNAFNEFVTKIQTSIKQVVDASHDVRAQTEQIETAMRSSVTQTESQQRESDMIAAAVQEMSASSFQISENASEAAEATHTATQEVGAAQDSLASTVSAMASLRERIEQSQSTIGTLNNDVDSIASIIDVIRGIAEQTNLLALNAAIEAARAGEQGRGFAVVADEVRVLANKTQQSTEEIREMIERLETGTKNAVVAMDESSEASQKTVAQIQQTSEYLDAVSTMIVTINDQNSQVAAASSQQKTVSEDINRNIHGIVENGKQVHDNLEEVEGVCLNLAERSRQLDSVVGAFRV</sequence>
<accession>A0A128FAN9</accession>
<evidence type="ECO:0000256" key="1">
    <source>
        <dbReference type="ARBA" id="ARBA00004370"/>
    </source>
</evidence>
<dbReference type="InterPro" id="IPR004090">
    <property type="entry name" value="Chemotax_Me-accpt_rcpt"/>
</dbReference>
<keyword evidence="9" id="KW-1185">Reference proteome</keyword>
<evidence type="ECO:0000259" key="6">
    <source>
        <dbReference type="PROSITE" id="PS50111"/>
    </source>
</evidence>
<dbReference type="PANTHER" id="PTHR32089">
    <property type="entry name" value="METHYL-ACCEPTING CHEMOTAXIS PROTEIN MCPB"/>
    <property type="match status" value="1"/>
</dbReference>
<feature type="domain" description="Methyl-accepting transducer" evidence="6">
    <location>
        <begin position="275"/>
        <end position="511"/>
    </location>
</feature>
<dbReference type="PRINTS" id="PR00260">
    <property type="entry name" value="CHEMTRNSDUCR"/>
</dbReference>
<dbReference type="CDD" id="cd06225">
    <property type="entry name" value="HAMP"/>
    <property type="match status" value="1"/>
</dbReference>
<dbReference type="FunFam" id="1.10.287.950:FF:000001">
    <property type="entry name" value="Methyl-accepting chemotaxis sensory transducer"/>
    <property type="match status" value="1"/>
</dbReference>
<feature type="domain" description="HAMP" evidence="7">
    <location>
        <begin position="216"/>
        <end position="270"/>
    </location>
</feature>
<proteinExistence type="inferred from homology"/>
<comment type="subcellular location">
    <subcellularLocation>
        <location evidence="1">Membrane</location>
    </subcellularLocation>
</comment>
<dbReference type="SUPFAM" id="SSF58104">
    <property type="entry name" value="Methyl-accepting chemotaxis protein (MCP) signaling domain"/>
    <property type="match status" value="1"/>
</dbReference>
<dbReference type="SMART" id="SM00283">
    <property type="entry name" value="MA"/>
    <property type="match status" value="1"/>
</dbReference>
<keyword evidence="5" id="KW-0812">Transmembrane</keyword>
<dbReference type="GO" id="GO:0006935">
    <property type="term" value="P:chemotaxis"/>
    <property type="evidence" value="ECO:0007669"/>
    <property type="project" value="InterPro"/>
</dbReference>
<dbReference type="Pfam" id="PF00015">
    <property type="entry name" value="MCPsignal"/>
    <property type="match status" value="1"/>
</dbReference>
<keyword evidence="2 4" id="KW-0807">Transducer</keyword>
<dbReference type="Proteomes" id="UP000071641">
    <property type="component" value="Unassembled WGS sequence"/>
</dbReference>
<organism evidence="8 9">
    <name type="scientific">Grimontia celer</name>
    <dbReference type="NCBI Taxonomy" id="1796497"/>
    <lineage>
        <taxon>Bacteria</taxon>
        <taxon>Pseudomonadati</taxon>
        <taxon>Pseudomonadota</taxon>
        <taxon>Gammaproteobacteria</taxon>
        <taxon>Vibrionales</taxon>
        <taxon>Vibrionaceae</taxon>
        <taxon>Grimontia</taxon>
    </lineage>
</organism>
<dbReference type="InterPro" id="IPR004089">
    <property type="entry name" value="MCPsignal_dom"/>
</dbReference>
<feature type="transmembrane region" description="Helical" evidence="5">
    <location>
        <begin position="195"/>
        <end position="215"/>
    </location>
</feature>
<dbReference type="AlphaFoldDB" id="A0A128FAN9"/>
<keyword evidence="5" id="KW-1133">Transmembrane helix</keyword>
<dbReference type="Gene3D" id="1.10.287.950">
    <property type="entry name" value="Methyl-accepting chemotaxis protein"/>
    <property type="match status" value="1"/>
</dbReference>
<keyword evidence="5" id="KW-0472">Membrane</keyword>
<gene>
    <name evidence="8" type="primary">pctC_6</name>
    <name evidence="8" type="ORF">GCE9029_03877</name>
</gene>
<dbReference type="OrthoDB" id="2489132at2"/>
<dbReference type="PANTHER" id="PTHR32089:SF120">
    <property type="entry name" value="METHYL-ACCEPTING CHEMOTAXIS PROTEIN TLPQ"/>
    <property type="match status" value="1"/>
</dbReference>
<evidence type="ECO:0000256" key="4">
    <source>
        <dbReference type="PROSITE-ProRule" id="PRU00284"/>
    </source>
</evidence>
<dbReference type="CDD" id="cd11386">
    <property type="entry name" value="MCP_signal"/>
    <property type="match status" value="1"/>
</dbReference>
<dbReference type="InterPro" id="IPR003660">
    <property type="entry name" value="HAMP_dom"/>
</dbReference>
<evidence type="ECO:0000313" key="8">
    <source>
        <dbReference type="EMBL" id="CZF83575.1"/>
    </source>
</evidence>
<evidence type="ECO:0000256" key="3">
    <source>
        <dbReference type="ARBA" id="ARBA00029447"/>
    </source>
</evidence>
<comment type="similarity">
    <text evidence="3">Belongs to the methyl-accepting chemotaxis (MCP) protein family.</text>
</comment>
<dbReference type="SMART" id="SM00304">
    <property type="entry name" value="HAMP"/>
    <property type="match status" value="1"/>
</dbReference>
<dbReference type="STRING" id="1796497.GCE9029_03877"/>
<evidence type="ECO:0000256" key="5">
    <source>
        <dbReference type="SAM" id="Phobius"/>
    </source>
</evidence>
<dbReference type="Pfam" id="PF00672">
    <property type="entry name" value="HAMP"/>
    <property type="match status" value="1"/>
</dbReference>
<evidence type="ECO:0000259" key="7">
    <source>
        <dbReference type="PROSITE" id="PS50885"/>
    </source>
</evidence>